<proteinExistence type="predicted"/>
<sequence length="110" mass="12538">MVKTTTPLEVIHSDVMGPMRVASYGKAKYVVTFVDNHSRVVMIYFMKSKSEVLAHPHWGRVDPQLMCNPLLIRTWIGEADLAALRQARPQCTIARVALWPYDDVTQNPKE</sequence>
<reference evidence="10" key="1">
    <citation type="submission" date="2021-12" db="EMBL/GenBank/DDBJ databases">
        <title>Prjna785345.</title>
        <authorList>
            <person name="Rujirawat T."/>
            <person name="Krajaejun T."/>
        </authorList>
    </citation>
    <scope>NUCLEOTIDE SEQUENCE</scope>
    <source>
        <strain evidence="10">Pi057C3</strain>
    </source>
</reference>
<dbReference type="InterPro" id="IPR036397">
    <property type="entry name" value="RNaseH_sf"/>
</dbReference>
<evidence type="ECO:0000256" key="6">
    <source>
        <dbReference type="ARBA" id="ARBA00022908"/>
    </source>
</evidence>
<dbReference type="Proteomes" id="UP001209570">
    <property type="component" value="Unassembled WGS sequence"/>
</dbReference>
<dbReference type="GO" id="GO:0004519">
    <property type="term" value="F:endonuclease activity"/>
    <property type="evidence" value="ECO:0007669"/>
    <property type="project" value="UniProtKB-KW"/>
</dbReference>
<evidence type="ECO:0000256" key="3">
    <source>
        <dbReference type="ARBA" id="ARBA00022759"/>
    </source>
</evidence>
<keyword evidence="8" id="KW-0808">Transferase</keyword>
<keyword evidence="8" id="KW-0239">DNA-directed DNA polymerase</keyword>
<evidence type="ECO:0000256" key="9">
    <source>
        <dbReference type="ARBA" id="ARBA00023172"/>
    </source>
</evidence>
<keyword evidence="2" id="KW-0479">Metal-binding</keyword>
<evidence type="ECO:0000256" key="5">
    <source>
        <dbReference type="ARBA" id="ARBA00022842"/>
    </source>
</evidence>
<evidence type="ECO:0000313" key="11">
    <source>
        <dbReference type="Proteomes" id="UP001209570"/>
    </source>
</evidence>
<evidence type="ECO:0000256" key="2">
    <source>
        <dbReference type="ARBA" id="ARBA00022723"/>
    </source>
</evidence>
<keyword evidence="3" id="KW-0255">Endonuclease</keyword>
<dbReference type="EMBL" id="JAKCXM010000254">
    <property type="protein sequence ID" value="KAJ0397407.1"/>
    <property type="molecule type" value="Genomic_DNA"/>
</dbReference>
<keyword evidence="7" id="KW-0695">RNA-directed DNA polymerase</keyword>
<dbReference type="GO" id="GO:0006310">
    <property type="term" value="P:DNA recombination"/>
    <property type="evidence" value="ECO:0007669"/>
    <property type="project" value="UniProtKB-KW"/>
</dbReference>
<dbReference type="GO" id="GO:0003964">
    <property type="term" value="F:RNA-directed DNA polymerase activity"/>
    <property type="evidence" value="ECO:0007669"/>
    <property type="project" value="UniProtKB-KW"/>
</dbReference>
<dbReference type="SUPFAM" id="SSF53098">
    <property type="entry name" value="Ribonuclease H-like"/>
    <property type="match status" value="1"/>
</dbReference>
<dbReference type="GO" id="GO:0016787">
    <property type="term" value="F:hydrolase activity"/>
    <property type="evidence" value="ECO:0007669"/>
    <property type="project" value="UniProtKB-KW"/>
</dbReference>
<organism evidence="10 11">
    <name type="scientific">Pythium insidiosum</name>
    <name type="common">Pythiosis disease agent</name>
    <dbReference type="NCBI Taxonomy" id="114742"/>
    <lineage>
        <taxon>Eukaryota</taxon>
        <taxon>Sar</taxon>
        <taxon>Stramenopiles</taxon>
        <taxon>Oomycota</taxon>
        <taxon>Peronosporomycetes</taxon>
        <taxon>Pythiales</taxon>
        <taxon>Pythiaceae</taxon>
        <taxon>Pythium</taxon>
    </lineage>
</organism>
<evidence type="ECO:0000256" key="7">
    <source>
        <dbReference type="ARBA" id="ARBA00022918"/>
    </source>
</evidence>
<dbReference type="Gene3D" id="3.30.420.10">
    <property type="entry name" value="Ribonuclease H-like superfamily/Ribonuclease H"/>
    <property type="match status" value="1"/>
</dbReference>
<dbReference type="GO" id="GO:0003887">
    <property type="term" value="F:DNA-directed DNA polymerase activity"/>
    <property type="evidence" value="ECO:0007669"/>
    <property type="project" value="UniProtKB-KW"/>
</dbReference>
<dbReference type="InterPro" id="IPR012337">
    <property type="entry name" value="RNaseH-like_sf"/>
</dbReference>
<protein>
    <submittedName>
        <fullName evidence="10">Uncharacterized protein</fullName>
    </submittedName>
</protein>
<evidence type="ECO:0000256" key="1">
    <source>
        <dbReference type="ARBA" id="ARBA00022722"/>
    </source>
</evidence>
<gene>
    <name evidence="10" type="ORF">P43SY_008552</name>
</gene>
<keyword evidence="4" id="KW-0378">Hydrolase</keyword>
<comment type="caution">
    <text evidence="10">The sequence shown here is derived from an EMBL/GenBank/DDBJ whole genome shotgun (WGS) entry which is preliminary data.</text>
</comment>
<dbReference type="GO" id="GO:0015074">
    <property type="term" value="P:DNA integration"/>
    <property type="evidence" value="ECO:0007669"/>
    <property type="project" value="UniProtKB-KW"/>
</dbReference>
<keyword evidence="11" id="KW-1185">Reference proteome</keyword>
<evidence type="ECO:0000256" key="8">
    <source>
        <dbReference type="ARBA" id="ARBA00022932"/>
    </source>
</evidence>
<keyword evidence="9" id="KW-0233">DNA recombination</keyword>
<keyword evidence="5" id="KW-0460">Magnesium</keyword>
<keyword evidence="6" id="KW-0229">DNA integration</keyword>
<dbReference type="GO" id="GO:0046872">
    <property type="term" value="F:metal ion binding"/>
    <property type="evidence" value="ECO:0007669"/>
    <property type="project" value="UniProtKB-KW"/>
</dbReference>
<name>A0AAD5LDT3_PYTIN</name>
<dbReference type="PANTHER" id="PTHR42648">
    <property type="entry name" value="TRANSPOSASE, PUTATIVE-RELATED"/>
    <property type="match status" value="1"/>
</dbReference>
<dbReference type="AlphaFoldDB" id="A0AAD5LDT3"/>
<dbReference type="GO" id="GO:0003676">
    <property type="term" value="F:nucleic acid binding"/>
    <property type="evidence" value="ECO:0007669"/>
    <property type="project" value="InterPro"/>
</dbReference>
<dbReference type="InterPro" id="IPR039537">
    <property type="entry name" value="Retrotran_Ty1/copia-like"/>
</dbReference>
<dbReference type="PANTHER" id="PTHR42648:SF11">
    <property type="entry name" value="TRANSPOSON TY4-P GAG-POL POLYPROTEIN"/>
    <property type="match status" value="1"/>
</dbReference>
<keyword evidence="8" id="KW-0548">Nucleotidyltransferase</keyword>
<accession>A0AAD5LDT3</accession>
<evidence type="ECO:0000256" key="4">
    <source>
        <dbReference type="ARBA" id="ARBA00022801"/>
    </source>
</evidence>
<keyword evidence="1" id="KW-0540">Nuclease</keyword>
<evidence type="ECO:0000313" key="10">
    <source>
        <dbReference type="EMBL" id="KAJ0397407.1"/>
    </source>
</evidence>